<protein>
    <submittedName>
        <fullName evidence="2">3-demethylubiquinone-9 3-methyltransferase (Glyoxalase superfamily)</fullName>
    </submittedName>
</protein>
<dbReference type="Pfam" id="PF06983">
    <property type="entry name" value="3-dmu-9_3-mt"/>
    <property type="match status" value="1"/>
</dbReference>
<dbReference type="Gene3D" id="3.30.720.100">
    <property type="match status" value="1"/>
</dbReference>
<organism evidence="2 3">
    <name type="scientific">Inquilinus ginsengisoli</name>
    <dbReference type="NCBI Taxonomy" id="363840"/>
    <lineage>
        <taxon>Bacteria</taxon>
        <taxon>Pseudomonadati</taxon>
        <taxon>Pseudomonadota</taxon>
        <taxon>Alphaproteobacteria</taxon>
        <taxon>Rhodospirillales</taxon>
        <taxon>Rhodospirillaceae</taxon>
        <taxon>Inquilinus</taxon>
    </lineage>
</organism>
<feature type="domain" description="PhnB-like" evidence="1">
    <location>
        <begin position="2"/>
        <end position="26"/>
    </location>
</feature>
<reference evidence="2 3" key="1">
    <citation type="submission" date="2023-07" db="EMBL/GenBank/DDBJ databases">
        <title>Sorghum-associated microbial communities from plants grown in Nebraska, USA.</title>
        <authorList>
            <person name="Schachtman D."/>
        </authorList>
    </citation>
    <scope>NUCLEOTIDE SEQUENCE [LARGE SCALE GENOMIC DNA]</scope>
    <source>
        <strain evidence="2 3">584</strain>
    </source>
</reference>
<evidence type="ECO:0000313" key="2">
    <source>
        <dbReference type="EMBL" id="MDR6293612.1"/>
    </source>
</evidence>
<dbReference type="EMBL" id="JAVDPW010000013">
    <property type="protein sequence ID" value="MDR6293612.1"/>
    <property type="molecule type" value="Genomic_DNA"/>
</dbReference>
<name>A0ABU1JYA1_9PROT</name>
<gene>
    <name evidence="2" type="ORF">E9232_006163</name>
</gene>
<dbReference type="SUPFAM" id="SSF54593">
    <property type="entry name" value="Glyoxalase/Bleomycin resistance protein/Dihydroxybiphenyl dioxygenase"/>
    <property type="match status" value="1"/>
</dbReference>
<sequence>MQRITPFLWFEGQAEEAAEFYVRLTPGFREWSLFCHCPA</sequence>
<dbReference type="InterPro" id="IPR029068">
    <property type="entry name" value="Glyas_Bleomycin-R_OHBP_Dase"/>
</dbReference>
<accession>A0ABU1JYA1</accession>
<keyword evidence="3" id="KW-1185">Reference proteome</keyword>
<evidence type="ECO:0000259" key="1">
    <source>
        <dbReference type="Pfam" id="PF06983"/>
    </source>
</evidence>
<evidence type="ECO:0000313" key="3">
    <source>
        <dbReference type="Proteomes" id="UP001262410"/>
    </source>
</evidence>
<proteinExistence type="predicted"/>
<comment type="caution">
    <text evidence="2">The sequence shown here is derived from an EMBL/GenBank/DDBJ whole genome shotgun (WGS) entry which is preliminary data.</text>
</comment>
<dbReference type="Proteomes" id="UP001262410">
    <property type="component" value="Unassembled WGS sequence"/>
</dbReference>
<dbReference type="InterPro" id="IPR028973">
    <property type="entry name" value="PhnB-like"/>
</dbReference>